<name>A0ACC2SMA5_9FUNG</name>
<protein>
    <submittedName>
        <fullName evidence="1">Uncharacterized protein</fullName>
    </submittedName>
</protein>
<comment type="caution">
    <text evidence="1">The sequence shown here is derived from an EMBL/GenBank/DDBJ whole genome shotgun (WGS) entry which is preliminary data.</text>
</comment>
<proteinExistence type="predicted"/>
<keyword evidence="2" id="KW-1185">Reference proteome</keyword>
<gene>
    <name evidence="1" type="ORF">DSO57_1001697</name>
</gene>
<sequence>MLEEKIEDIKEVVTDLQEDVKHLKSVLEELKLNHNQNYHDLAVKGAVTAYDEFVAKYSEIDIETDSRFTYEKIPDTPEFEASEGEAHKDQSPSFGGDTFQKLYHEFLKLRNRLFNYASGILPFGPKDVTHARSEVYDAENELRNLEDDLEKAENKLATDFGAEGEYVALNENCYDFVNSEYTYSICMFGEVHQKSNKDSYSTLLGNFEKWEGSDYKTQLYSGGAHCWHGPARLAKVAIECGAEEKVLGVSEPEKCEYHLRMTTPAACQPIEQKSTLESEEQEYDEL</sequence>
<evidence type="ECO:0000313" key="1">
    <source>
        <dbReference type="EMBL" id="KAJ9063257.1"/>
    </source>
</evidence>
<accession>A0ACC2SMA5</accession>
<dbReference type="EMBL" id="QTSX02004974">
    <property type="protein sequence ID" value="KAJ9063257.1"/>
    <property type="molecule type" value="Genomic_DNA"/>
</dbReference>
<reference evidence="1" key="1">
    <citation type="submission" date="2022-04" db="EMBL/GenBank/DDBJ databases">
        <title>Genome of the entomopathogenic fungus Entomophthora muscae.</title>
        <authorList>
            <person name="Elya C."/>
            <person name="Lovett B.R."/>
            <person name="Lee E."/>
            <person name="Macias A.M."/>
            <person name="Hajek A.E."/>
            <person name="De Bivort B.L."/>
            <person name="Kasson M.T."/>
            <person name="De Fine Licht H.H."/>
            <person name="Stajich J.E."/>
        </authorList>
    </citation>
    <scope>NUCLEOTIDE SEQUENCE</scope>
    <source>
        <strain evidence="1">Berkeley</strain>
    </source>
</reference>
<organism evidence="1 2">
    <name type="scientific">Entomophthora muscae</name>
    <dbReference type="NCBI Taxonomy" id="34485"/>
    <lineage>
        <taxon>Eukaryota</taxon>
        <taxon>Fungi</taxon>
        <taxon>Fungi incertae sedis</taxon>
        <taxon>Zoopagomycota</taxon>
        <taxon>Entomophthoromycotina</taxon>
        <taxon>Entomophthoromycetes</taxon>
        <taxon>Entomophthorales</taxon>
        <taxon>Entomophthoraceae</taxon>
        <taxon>Entomophthora</taxon>
    </lineage>
</organism>
<evidence type="ECO:0000313" key="2">
    <source>
        <dbReference type="Proteomes" id="UP001165960"/>
    </source>
</evidence>
<dbReference type="Proteomes" id="UP001165960">
    <property type="component" value="Unassembled WGS sequence"/>
</dbReference>